<evidence type="ECO:0000256" key="4">
    <source>
        <dbReference type="ARBA" id="ARBA00022989"/>
    </source>
</evidence>
<feature type="domain" description="MacB-like periplasmic core" evidence="9">
    <location>
        <begin position="22"/>
        <end position="233"/>
    </location>
</feature>
<evidence type="ECO:0000259" key="9">
    <source>
        <dbReference type="Pfam" id="PF12704"/>
    </source>
</evidence>
<keyword evidence="11" id="KW-1185">Reference proteome</keyword>
<feature type="transmembrane region" description="Helical" evidence="7">
    <location>
        <begin position="349"/>
        <end position="375"/>
    </location>
</feature>
<dbReference type="GO" id="GO:0022857">
    <property type="term" value="F:transmembrane transporter activity"/>
    <property type="evidence" value="ECO:0007669"/>
    <property type="project" value="TreeGrafter"/>
</dbReference>
<protein>
    <submittedName>
        <fullName evidence="10">Macrolide ABC transporter permease</fullName>
    </submittedName>
</protein>
<dbReference type="Proteomes" id="UP000290649">
    <property type="component" value="Unassembled WGS sequence"/>
</dbReference>
<feature type="transmembrane region" description="Helical" evidence="7">
    <location>
        <begin position="289"/>
        <end position="314"/>
    </location>
</feature>
<evidence type="ECO:0000256" key="5">
    <source>
        <dbReference type="ARBA" id="ARBA00023136"/>
    </source>
</evidence>
<evidence type="ECO:0000256" key="6">
    <source>
        <dbReference type="ARBA" id="ARBA00038076"/>
    </source>
</evidence>
<dbReference type="InterPro" id="IPR025857">
    <property type="entry name" value="MacB_PCD"/>
</dbReference>
<evidence type="ECO:0000313" key="10">
    <source>
        <dbReference type="EMBL" id="RXJ04095.1"/>
    </source>
</evidence>
<reference evidence="10 11" key="1">
    <citation type="journal article" date="2019" name="Int. J. Syst. Evol. Microbiol.">
        <title>Anaerobacillus alkaliphilus sp. nov., a novel alkaliphilic and moderately halophilic bacterium.</title>
        <authorList>
            <person name="Borsodi A.K."/>
            <person name="Aszalos J.M."/>
            <person name="Bihari P."/>
            <person name="Nagy I."/>
            <person name="Schumann P."/>
            <person name="Sproer C."/>
            <person name="Kovacs A.L."/>
            <person name="Boka K."/>
            <person name="Dobosy P."/>
            <person name="Ovari M."/>
            <person name="Szili-Kovacs T."/>
            <person name="Toth E."/>
        </authorList>
    </citation>
    <scope>NUCLEOTIDE SEQUENCE [LARGE SCALE GENOMIC DNA]</scope>
    <source>
        <strain evidence="10 11">B16-10</strain>
    </source>
</reference>
<feature type="transmembrane region" description="Helical" evidence="7">
    <location>
        <begin position="21"/>
        <end position="45"/>
    </location>
</feature>
<dbReference type="Pfam" id="PF02687">
    <property type="entry name" value="FtsX"/>
    <property type="match status" value="1"/>
</dbReference>
<proteinExistence type="inferred from homology"/>
<keyword evidence="3 7" id="KW-0812">Transmembrane</keyword>
<keyword evidence="5 7" id="KW-0472">Membrane</keyword>
<evidence type="ECO:0000256" key="7">
    <source>
        <dbReference type="SAM" id="Phobius"/>
    </source>
</evidence>
<sequence length="436" mass="48551">MRLSDQLHYIRRNMKKNKVRVFMTILATTMGCAFLIVLASVGFGVHKSTTEEMTKYQLLTEIQVNGREVNGHYEPMKEEDIHKLREEDNVNAVVGRVRLYSGLDITLDGRSANVEALLTDMVEEERANLELEAGKIPTDKNEVIVGYHFAKGLLTEAERAQQQLFYEKGEGELPTGFDGELIGKTLTVLINNEEGVFQEQVQFVISGISKAPTRDWVEDRVVYISNEFRDQLFTAILTEEELEMRKHNPFDQVRVFASSINHVEDISKSLKEQGYYVYSISDELKGMNLFFSVLKAGLIFVGTITVLIASIGIFNTMTMAVTERTQDIGIMKAIGGSPSFIRKMFLMECAIIGVLGSMIGVVISYGISWAANVIIPLILEAVVDTRGPVEFTFSHIPLSLVIIAASISIGVAILSGLRPAIKATNINVLSALRREM</sequence>
<dbReference type="Pfam" id="PF12704">
    <property type="entry name" value="MacB_PCD"/>
    <property type="match status" value="1"/>
</dbReference>
<evidence type="ECO:0000256" key="3">
    <source>
        <dbReference type="ARBA" id="ARBA00022692"/>
    </source>
</evidence>
<dbReference type="EMBL" id="QOUX01000001">
    <property type="protein sequence ID" value="RXJ04095.1"/>
    <property type="molecule type" value="Genomic_DNA"/>
</dbReference>
<comment type="caution">
    <text evidence="10">The sequence shown here is derived from an EMBL/GenBank/DDBJ whole genome shotgun (WGS) entry which is preliminary data.</text>
</comment>
<feature type="transmembrane region" description="Helical" evidence="7">
    <location>
        <begin position="395"/>
        <end position="417"/>
    </location>
</feature>
<gene>
    <name evidence="10" type="ORF">DS745_01545</name>
</gene>
<evidence type="ECO:0000313" key="11">
    <source>
        <dbReference type="Proteomes" id="UP000290649"/>
    </source>
</evidence>
<keyword evidence="4 7" id="KW-1133">Transmembrane helix</keyword>
<dbReference type="PANTHER" id="PTHR30572">
    <property type="entry name" value="MEMBRANE COMPONENT OF TRANSPORTER-RELATED"/>
    <property type="match status" value="1"/>
</dbReference>
<feature type="domain" description="ABC3 transporter permease C-terminal" evidence="8">
    <location>
        <begin position="299"/>
        <end position="427"/>
    </location>
</feature>
<evidence type="ECO:0000256" key="1">
    <source>
        <dbReference type="ARBA" id="ARBA00004651"/>
    </source>
</evidence>
<comment type="subcellular location">
    <subcellularLocation>
        <location evidence="1">Cell membrane</location>
        <topology evidence="1">Multi-pass membrane protein</topology>
    </subcellularLocation>
</comment>
<name>A0A4V1LGV9_9BACI</name>
<dbReference type="GO" id="GO:0005886">
    <property type="term" value="C:plasma membrane"/>
    <property type="evidence" value="ECO:0007669"/>
    <property type="project" value="UniProtKB-SubCell"/>
</dbReference>
<evidence type="ECO:0000259" key="8">
    <source>
        <dbReference type="Pfam" id="PF02687"/>
    </source>
</evidence>
<dbReference type="AlphaFoldDB" id="A0A4V1LGV9"/>
<evidence type="ECO:0000256" key="2">
    <source>
        <dbReference type="ARBA" id="ARBA00022475"/>
    </source>
</evidence>
<comment type="similarity">
    <text evidence="6">Belongs to the ABC-4 integral membrane protein family.</text>
</comment>
<accession>A0A4V1LGV9</accession>
<dbReference type="InterPro" id="IPR003838">
    <property type="entry name" value="ABC3_permease_C"/>
</dbReference>
<organism evidence="10 11">
    <name type="scientific">Anaerobacillus alkaliphilus</name>
    <dbReference type="NCBI Taxonomy" id="1548597"/>
    <lineage>
        <taxon>Bacteria</taxon>
        <taxon>Bacillati</taxon>
        <taxon>Bacillota</taxon>
        <taxon>Bacilli</taxon>
        <taxon>Bacillales</taxon>
        <taxon>Bacillaceae</taxon>
        <taxon>Anaerobacillus</taxon>
    </lineage>
</organism>
<dbReference type="InterPro" id="IPR050250">
    <property type="entry name" value="Macrolide_Exporter_MacB"/>
</dbReference>
<keyword evidence="2" id="KW-1003">Cell membrane</keyword>
<dbReference type="PANTHER" id="PTHR30572:SF4">
    <property type="entry name" value="ABC TRANSPORTER PERMEASE YTRF"/>
    <property type="match status" value="1"/>
</dbReference>
<dbReference type="PROSITE" id="PS51257">
    <property type="entry name" value="PROKAR_LIPOPROTEIN"/>
    <property type="match status" value="1"/>
</dbReference>
<dbReference type="OrthoDB" id="9770099at2"/>